<keyword evidence="3" id="KW-1185">Reference proteome</keyword>
<feature type="region of interest" description="Disordered" evidence="1">
    <location>
        <begin position="121"/>
        <end position="144"/>
    </location>
</feature>
<feature type="compositionally biased region" description="Basic and acidic residues" evidence="1">
    <location>
        <begin position="27"/>
        <end position="37"/>
    </location>
</feature>
<dbReference type="AlphaFoldDB" id="A0ABD3MG93"/>
<comment type="caution">
    <text evidence="2">The sequence shown here is derived from an EMBL/GenBank/DDBJ whole genome shotgun (WGS) entry which is preliminary data.</text>
</comment>
<organism evidence="2 3">
    <name type="scientific">Discostella pseudostelligera</name>
    <dbReference type="NCBI Taxonomy" id="259834"/>
    <lineage>
        <taxon>Eukaryota</taxon>
        <taxon>Sar</taxon>
        <taxon>Stramenopiles</taxon>
        <taxon>Ochrophyta</taxon>
        <taxon>Bacillariophyta</taxon>
        <taxon>Coscinodiscophyceae</taxon>
        <taxon>Thalassiosirophycidae</taxon>
        <taxon>Stephanodiscales</taxon>
        <taxon>Stephanodiscaceae</taxon>
        <taxon>Discostella</taxon>
    </lineage>
</organism>
<dbReference type="EMBL" id="JALLBG020000127">
    <property type="protein sequence ID" value="KAL3763126.1"/>
    <property type="molecule type" value="Genomic_DNA"/>
</dbReference>
<protein>
    <submittedName>
        <fullName evidence="2">Uncharacterized protein</fullName>
    </submittedName>
</protein>
<evidence type="ECO:0000313" key="2">
    <source>
        <dbReference type="EMBL" id="KAL3763126.1"/>
    </source>
</evidence>
<sequence>MTPPTISSSAHPLKQKPKRKRIQTQASREEQVRMCQETKKARKLQREAARIEIEKRKTIDKQRNFFVPRTTKQVAVVEEGQNIVNGNKTSGEYLLCGECEDDKVDDVVVVDHQTLTDKCPSDIYPNLDYDNDDDENEKNNIDDDDVPEEEEVYGVQQAYVRAIQQRLQEELSSISSTTKPWLLEHLNDNDWWLRAVHARTIAKNLGLKLEHHPYYRDVRRYICHACQEVAVQAKKQVEKLATEHHHHLVVEEAHDNHRQYTFMGWDNRILPFFPSRRGELHFPAVLTWKAGLDKLLVDMMRPLLDGGVRPDRLSRIILELHYKKYSKHCIEHEIRNQAKKQTINFDASSITMLSDFGDKLRYRGLVPTGRFLAHVYKIYHASIGAYLDMEVKKRGAEVLHWDVSYKEAKHLCRYRGKSVFKGLVTGMNEVGEVRMQFHVYSDSHEQMSAALEAFRGTTCSLGLPPVRLFYTDNPAGDKQYFMRMLPSLRAQQDEFDALVSQSETRHTFAKEREGMDEQVVNTLMTTTTTDVGGSMEMGE</sequence>
<evidence type="ECO:0000313" key="3">
    <source>
        <dbReference type="Proteomes" id="UP001530293"/>
    </source>
</evidence>
<reference evidence="2 3" key="1">
    <citation type="submission" date="2024-10" db="EMBL/GenBank/DDBJ databases">
        <title>Updated reference genomes for cyclostephanoid diatoms.</title>
        <authorList>
            <person name="Roberts W.R."/>
            <person name="Alverson A.J."/>
        </authorList>
    </citation>
    <scope>NUCLEOTIDE SEQUENCE [LARGE SCALE GENOMIC DNA]</scope>
    <source>
        <strain evidence="2 3">AJA232-27</strain>
    </source>
</reference>
<feature type="compositionally biased region" description="Basic residues" evidence="1">
    <location>
        <begin position="13"/>
        <end position="22"/>
    </location>
</feature>
<dbReference type="Proteomes" id="UP001530293">
    <property type="component" value="Unassembled WGS sequence"/>
</dbReference>
<accession>A0ABD3MG93</accession>
<feature type="compositionally biased region" description="Acidic residues" evidence="1">
    <location>
        <begin position="129"/>
        <end position="144"/>
    </location>
</feature>
<evidence type="ECO:0000256" key="1">
    <source>
        <dbReference type="SAM" id="MobiDB-lite"/>
    </source>
</evidence>
<feature type="compositionally biased region" description="Polar residues" evidence="1">
    <location>
        <begin position="1"/>
        <end position="10"/>
    </location>
</feature>
<gene>
    <name evidence="2" type="ORF">ACHAWU_005077</name>
</gene>
<feature type="region of interest" description="Disordered" evidence="1">
    <location>
        <begin position="1"/>
        <end position="37"/>
    </location>
</feature>
<name>A0ABD3MG93_9STRA</name>
<proteinExistence type="predicted"/>